<dbReference type="PANTHER" id="PTHR43194">
    <property type="entry name" value="HYDROLASE ALPHA/BETA FOLD FAMILY"/>
    <property type="match status" value="1"/>
</dbReference>
<dbReference type="InterPro" id="IPR029058">
    <property type="entry name" value="AB_hydrolase_fold"/>
</dbReference>
<dbReference type="Proteomes" id="UP000094385">
    <property type="component" value="Unassembled WGS sequence"/>
</dbReference>
<dbReference type="InterPro" id="IPR050228">
    <property type="entry name" value="Carboxylesterase_BioH"/>
</dbReference>
<accession>A0A1E3Q8K1</accession>
<evidence type="ECO:0000313" key="2">
    <source>
        <dbReference type="EMBL" id="ODQ73317.1"/>
    </source>
</evidence>
<protein>
    <recommendedName>
        <fullName evidence="1">AB hydrolase-1 domain-containing protein</fullName>
    </recommendedName>
</protein>
<dbReference type="Pfam" id="PF12697">
    <property type="entry name" value="Abhydrolase_6"/>
    <property type="match status" value="1"/>
</dbReference>
<dbReference type="SUPFAM" id="SSF53474">
    <property type="entry name" value="alpha/beta-Hydrolases"/>
    <property type="match status" value="1"/>
</dbReference>
<evidence type="ECO:0000259" key="1">
    <source>
        <dbReference type="Pfam" id="PF12697"/>
    </source>
</evidence>
<dbReference type="PANTHER" id="PTHR43194:SF2">
    <property type="entry name" value="PEROXISOMAL MEMBRANE PROTEIN LPX1"/>
    <property type="match status" value="1"/>
</dbReference>
<name>A0A1E3Q8K1_LIPST</name>
<organism evidence="2 3">
    <name type="scientific">Lipomyces starkeyi NRRL Y-11557</name>
    <dbReference type="NCBI Taxonomy" id="675824"/>
    <lineage>
        <taxon>Eukaryota</taxon>
        <taxon>Fungi</taxon>
        <taxon>Dikarya</taxon>
        <taxon>Ascomycota</taxon>
        <taxon>Saccharomycotina</taxon>
        <taxon>Lipomycetes</taxon>
        <taxon>Lipomycetales</taxon>
        <taxon>Lipomycetaceae</taxon>
        <taxon>Lipomyces</taxon>
    </lineage>
</organism>
<gene>
    <name evidence="2" type="ORF">LIPSTDRAFT_3643</name>
</gene>
<reference evidence="2 3" key="1">
    <citation type="journal article" date="2016" name="Proc. Natl. Acad. Sci. U.S.A.">
        <title>Comparative genomics of biotechnologically important yeasts.</title>
        <authorList>
            <person name="Riley R."/>
            <person name="Haridas S."/>
            <person name="Wolfe K.H."/>
            <person name="Lopes M.R."/>
            <person name="Hittinger C.T."/>
            <person name="Goeker M."/>
            <person name="Salamov A.A."/>
            <person name="Wisecaver J.H."/>
            <person name="Long T.M."/>
            <person name="Calvey C.H."/>
            <person name="Aerts A.L."/>
            <person name="Barry K.W."/>
            <person name="Choi C."/>
            <person name="Clum A."/>
            <person name="Coughlan A.Y."/>
            <person name="Deshpande S."/>
            <person name="Douglass A.P."/>
            <person name="Hanson S.J."/>
            <person name="Klenk H.-P."/>
            <person name="LaButti K.M."/>
            <person name="Lapidus A."/>
            <person name="Lindquist E.A."/>
            <person name="Lipzen A.M."/>
            <person name="Meier-Kolthoff J.P."/>
            <person name="Ohm R.A."/>
            <person name="Otillar R.P."/>
            <person name="Pangilinan J.L."/>
            <person name="Peng Y."/>
            <person name="Rokas A."/>
            <person name="Rosa C.A."/>
            <person name="Scheuner C."/>
            <person name="Sibirny A.A."/>
            <person name="Slot J.C."/>
            <person name="Stielow J.B."/>
            <person name="Sun H."/>
            <person name="Kurtzman C.P."/>
            <person name="Blackwell M."/>
            <person name="Grigoriev I.V."/>
            <person name="Jeffries T.W."/>
        </authorList>
    </citation>
    <scope>NUCLEOTIDE SEQUENCE [LARGE SCALE GENOMIC DNA]</scope>
    <source>
        <strain evidence="2 3">NRRL Y-11557</strain>
    </source>
</reference>
<dbReference type="OrthoDB" id="408373at2759"/>
<proteinExistence type="predicted"/>
<dbReference type="Gene3D" id="3.40.50.1820">
    <property type="entry name" value="alpha/beta hydrolase"/>
    <property type="match status" value="1"/>
</dbReference>
<sequence>MNSLVTSKDGTAISYLKLGQGPGVVILHGTMESARSHFELAEALSPNFTVYLPDRRGRGLSGTYGPGFTIQKEVEDVDALLAETRSHFVLGVSSGGLVALQAALDLKTIHKAVIFEPPLVINDSISTDWVERYDNEMANGKVASALVTGMLGAQMGPPTLQRMPKWLLVLFTKLWMAREGSSDGTDGPLPMKVLAPTMHYDFQLAIEMKDKLDIFKNIDIDVLLLGGSKSAPYLKTAVDALENVIPNASRVEFEGLNHGATGNRNRAGQPQRVAAELVSFLT</sequence>
<dbReference type="AlphaFoldDB" id="A0A1E3Q8K1"/>
<dbReference type="InterPro" id="IPR000073">
    <property type="entry name" value="AB_hydrolase_1"/>
</dbReference>
<evidence type="ECO:0000313" key="3">
    <source>
        <dbReference type="Proteomes" id="UP000094385"/>
    </source>
</evidence>
<feature type="domain" description="AB hydrolase-1" evidence="1">
    <location>
        <begin position="24"/>
        <end position="261"/>
    </location>
</feature>
<dbReference type="EMBL" id="KV454294">
    <property type="protein sequence ID" value="ODQ73317.1"/>
    <property type="molecule type" value="Genomic_DNA"/>
</dbReference>
<keyword evidence="3" id="KW-1185">Reference proteome</keyword>